<dbReference type="EMBL" id="MU002023">
    <property type="protein sequence ID" value="KAF2791356.1"/>
    <property type="molecule type" value="Genomic_DNA"/>
</dbReference>
<evidence type="ECO:0000313" key="4">
    <source>
        <dbReference type="EMBL" id="KAF2791356.1"/>
    </source>
</evidence>
<reference evidence="4" key="1">
    <citation type="journal article" date="2020" name="Stud. Mycol.">
        <title>101 Dothideomycetes genomes: a test case for predicting lifestyles and emergence of pathogens.</title>
        <authorList>
            <person name="Haridas S."/>
            <person name="Albert R."/>
            <person name="Binder M."/>
            <person name="Bloem J."/>
            <person name="Labutti K."/>
            <person name="Salamov A."/>
            <person name="Andreopoulos B."/>
            <person name="Baker S."/>
            <person name="Barry K."/>
            <person name="Bills G."/>
            <person name="Bluhm B."/>
            <person name="Cannon C."/>
            <person name="Castanera R."/>
            <person name="Culley D."/>
            <person name="Daum C."/>
            <person name="Ezra D."/>
            <person name="Gonzalez J."/>
            <person name="Henrissat B."/>
            <person name="Kuo A."/>
            <person name="Liang C."/>
            <person name="Lipzen A."/>
            <person name="Lutzoni F."/>
            <person name="Magnuson J."/>
            <person name="Mondo S."/>
            <person name="Nolan M."/>
            <person name="Ohm R."/>
            <person name="Pangilinan J."/>
            <person name="Park H.-J."/>
            <person name="Ramirez L."/>
            <person name="Alfaro M."/>
            <person name="Sun H."/>
            <person name="Tritt A."/>
            <person name="Yoshinaga Y."/>
            <person name="Zwiers L.-H."/>
            <person name="Turgeon B."/>
            <person name="Goodwin S."/>
            <person name="Spatafora J."/>
            <person name="Crous P."/>
            <person name="Grigoriev I."/>
        </authorList>
    </citation>
    <scope>NUCLEOTIDE SEQUENCE</scope>
    <source>
        <strain evidence="4">CBS 109.77</strain>
    </source>
</reference>
<dbReference type="SUPFAM" id="SSF81383">
    <property type="entry name" value="F-box domain"/>
    <property type="match status" value="1"/>
</dbReference>
<dbReference type="InterPro" id="IPR045464">
    <property type="entry name" value="Hrt3/FBXO9_C"/>
</dbReference>
<dbReference type="AlphaFoldDB" id="A0A6A6X4R5"/>
<evidence type="ECO:0000256" key="2">
    <source>
        <dbReference type="SAM" id="MobiDB-lite"/>
    </source>
</evidence>
<evidence type="ECO:0000313" key="5">
    <source>
        <dbReference type="Proteomes" id="UP000799757"/>
    </source>
</evidence>
<feature type="region of interest" description="Disordered" evidence="2">
    <location>
        <begin position="31"/>
        <end position="71"/>
    </location>
</feature>
<gene>
    <name evidence="4" type="ORF">K505DRAFT_309660</name>
</gene>
<dbReference type="InterPro" id="IPR036047">
    <property type="entry name" value="F-box-like_dom_sf"/>
</dbReference>
<evidence type="ECO:0000259" key="3">
    <source>
        <dbReference type="PROSITE" id="PS50181"/>
    </source>
</evidence>
<dbReference type="InterPro" id="IPR001810">
    <property type="entry name" value="F-box_dom"/>
</dbReference>
<dbReference type="GO" id="GO:0031146">
    <property type="term" value="P:SCF-dependent proteasomal ubiquitin-dependent protein catabolic process"/>
    <property type="evidence" value="ECO:0007669"/>
    <property type="project" value="TreeGrafter"/>
</dbReference>
<dbReference type="Pfam" id="PF12937">
    <property type="entry name" value="F-box-like"/>
    <property type="match status" value="1"/>
</dbReference>
<dbReference type="Gene3D" id="1.20.1280.50">
    <property type="match status" value="1"/>
</dbReference>
<sequence>MNHTEAELENFRQQWREEVSAKAKGKALVSAIPATTGQASSSKPHAPKTNAPEVPSHVRHQSVEEVDEVEPHTYQDLGEKQHGRRLDETSAPIVTKEPRSALEHYERAVEKENQGSLGDSVNLYRKAFRLDSDVHQTYKNKHFPANSYQPPNPRPQPQLQDPNPSNASSTVPNTAHHSLHGLPQTLQSMIDSFSTLTILGEAPPSDLSPAPPCPISSIPEELLVEILIQLAVQDVSSFVRLAQVCKRFAYLVTTEDRVWKRISLGPEFGFSAMFYSWACRVDGKPLGDDGEGGNILGSDSDSSPDEEEVTSSNHSTSLLVPSIYPTYRTLFRQRPRVRFNGCYISTVNYQRPGASSPTSLSWNSPIHIVTYYRYLRFLRDGTCISLLSTSEPVDVVQYLHMEHMHKNHGSLPSAPMKDALLGRWRLSGPTVPGTVGDEEVEKEGTLFVETAGVTPKYLYKMILSVGSAGRAAKSNKLSWQSYWSYNRLTDDWAEFGLKNDRPFYWSRVKSYKMGV</sequence>
<feature type="compositionally biased region" description="Polar residues" evidence="2">
    <location>
        <begin position="33"/>
        <end position="43"/>
    </location>
</feature>
<feature type="region of interest" description="Disordered" evidence="2">
    <location>
        <begin position="288"/>
        <end position="314"/>
    </location>
</feature>
<organism evidence="4 5">
    <name type="scientific">Melanomma pulvis-pyrius CBS 109.77</name>
    <dbReference type="NCBI Taxonomy" id="1314802"/>
    <lineage>
        <taxon>Eukaryota</taxon>
        <taxon>Fungi</taxon>
        <taxon>Dikarya</taxon>
        <taxon>Ascomycota</taxon>
        <taxon>Pezizomycotina</taxon>
        <taxon>Dothideomycetes</taxon>
        <taxon>Pleosporomycetidae</taxon>
        <taxon>Pleosporales</taxon>
        <taxon>Melanommataceae</taxon>
        <taxon>Melanomma</taxon>
    </lineage>
</organism>
<keyword evidence="5" id="KW-1185">Reference proteome</keyword>
<proteinExistence type="predicted"/>
<keyword evidence="1" id="KW-0833">Ubl conjugation pathway</keyword>
<feature type="compositionally biased region" description="Polar residues" evidence="2">
    <location>
        <begin position="165"/>
        <end position="176"/>
    </location>
</feature>
<dbReference type="PANTHER" id="PTHR12874:SF9">
    <property type="entry name" value="F-BOX ONLY PROTEIN 48"/>
    <property type="match status" value="1"/>
</dbReference>
<evidence type="ECO:0000256" key="1">
    <source>
        <dbReference type="ARBA" id="ARBA00022786"/>
    </source>
</evidence>
<dbReference type="Proteomes" id="UP000799757">
    <property type="component" value="Unassembled WGS sequence"/>
</dbReference>
<dbReference type="OrthoDB" id="2117972at2759"/>
<accession>A0A6A6X4R5</accession>
<protein>
    <recommendedName>
        <fullName evidence="3">F-box domain-containing protein</fullName>
    </recommendedName>
</protein>
<dbReference type="GO" id="GO:0005737">
    <property type="term" value="C:cytoplasm"/>
    <property type="evidence" value="ECO:0007669"/>
    <property type="project" value="TreeGrafter"/>
</dbReference>
<name>A0A6A6X4R5_9PLEO</name>
<feature type="region of interest" description="Disordered" evidence="2">
    <location>
        <begin position="141"/>
        <end position="179"/>
    </location>
</feature>
<feature type="domain" description="F-box" evidence="3">
    <location>
        <begin position="212"/>
        <end position="262"/>
    </location>
</feature>
<dbReference type="GO" id="GO:0019005">
    <property type="term" value="C:SCF ubiquitin ligase complex"/>
    <property type="evidence" value="ECO:0007669"/>
    <property type="project" value="TreeGrafter"/>
</dbReference>
<dbReference type="Pfam" id="PF19270">
    <property type="entry name" value="FBO_C"/>
    <property type="match status" value="1"/>
</dbReference>
<dbReference type="PROSITE" id="PS50181">
    <property type="entry name" value="FBOX"/>
    <property type="match status" value="1"/>
</dbReference>
<dbReference type="PANTHER" id="PTHR12874">
    <property type="entry name" value="F-BOX ONLY PROTEIN 48-RELATED"/>
    <property type="match status" value="1"/>
</dbReference>